<protein>
    <submittedName>
        <fullName evidence="15">ABC transporter ATP-binding protein</fullName>
    </submittedName>
</protein>
<evidence type="ECO:0000256" key="11">
    <source>
        <dbReference type="SAM" id="MobiDB-lite"/>
    </source>
</evidence>
<feature type="transmembrane region" description="Helical" evidence="12">
    <location>
        <begin position="24"/>
        <end position="49"/>
    </location>
</feature>
<evidence type="ECO:0000256" key="3">
    <source>
        <dbReference type="ARBA" id="ARBA00022475"/>
    </source>
</evidence>
<feature type="transmembrane region" description="Helical" evidence="12">
    <location>
        <begin position="647"/>
        <end position="669"/>
    </location>
</feature>
<dbReference type="PANTHER" id="PTHR24221:SF654">
    <property type="entry name" value="ATP-BINDING CASSETTE SUB-FAMILY B MEMBER 6"/>
    <property type="match status" value="1"/>
</dbReference>
<dbReference type="InterPro" id="IPR011527">
    <property type="entry name" value="ABC1_TM_dom"/>
</dbReference>
<feature type="transmembrane region" description="Helical" evidence="12">
    <location>
        <begin position="145"/>
        <end position="162"/>
    </location>
</feature>
<organism evidence="15 16">
    <name type="scientific">Arachnia propionica</name>
    <dbReference type="NCBI Taxonomy" id="1750"/>
    <lineage>
        <taxon>Bacteria</taxon>
        <taxon>Bacillati</taxon>
        <taxon>Actinomycetota</taxon>
        <taxon>Actinomycetes</taxon>
        <taxon>Propionibacteriales</taxon>
        <taxon>Propionibacteriaceae</taxon>
        <taxon>Arachnia</taxon>
    </lineage>
</organism>
<dbReference type="PANTHER" id="PTHR24221">
    <property type="entry name" value="ATP-BINDING CASSETTE SUB-FAMILY B"/>
    <property type="match status" value="1"/>
</dbReference>
<dbReference type="GO" id="GO:0034040">
    <property type="term" value="F:ATPase-coupled lipid transmembrane transporter activity"/>
    <property type="evidence" value="ECO:0007669"/>
    <property type="project" value="TreeGrafter"/>
</dbReference>
<dbReference type="SUPFAM" id="SSF52540">
    <property type="entry name" value="P-loop containing nucleoside triphosphate hydrolases"/>
    <property type="match status" value="2"/>
</dbReference>
<evidence type="ECO:0000313" key="15">
    <source>
        <dbReference type="EMBL" id="RRD50175.1"/>
    </source>
</evidence>
<dbReference type="Pfam" id="PF00005">
    <property type="entry name" value="ABC_tran"/>
    <property type="match status" value="2"/>
</dbReference>
<evidence type="ECO:0000256" key="9">
    <source>
        <dbReference type="ARBA" id="ARBA00023136"/>
    </source>
</evidence>
<reference evidence="15 16" key="1">
    <citation type="submission" date="2018-11" db="EMBL/GenBank/DDBJ databases">
        <title>Genomes From Bacteria Associated with the Canine Oral Cavity: a Test Case for Automated Genome-Based Taxonomic Assignment.</title>
        <authorList>
            <person name="Coil D.A."/>
            <person name="Jospin G."/>
            <person name="Darling A.E."/>
            <person name="Wallis C."/>
            <person name="Davis I.J."/>
            <person name="Harris S."/>
            <person name="Eisen J.A."/>
            <person name="Holcombe L.J."/>
            <person name="O'Flynn C."/>
        </authorList>
    </citation>
    <scope>NUCLEOTIDE SEQUENCE [LARGE SCALE GENOMIC DNA]</scope>
    <source>
        <strain evidence="15 16">OH2822_COT-296</strain>
    </source>
</reference>
<evidence type="ECO:0000259" key="13">
    <source>
        <dbReference type="PROSITE" id="PS50893"/>
    </source>
</evidence>
<keyword evidence="5 12" id="KW-0812">Transmembrane</keyword>
<keyword evidence="3" id="KW-1003">Cell membrane</keyword>
<feature type="transmembrane region" description="Helical" evidence="12">
    <location>
        <begin position="681"/>
        <end position="698"/>
    </location>
</feature>
<dbReference type="InterPro" id="IPR003593">
    <property type="entry name" value="AAA+_ATPase"/>
</dbReference>
<evidence type="ECO:0000256" key="2">
    <source>
        <dbReference type="ARBA" id="ARBA00022448"/>
    </source>
</evidence>
<dbReference type="PROSITE" id="PS50929">
    <property type="entry name" value="ABC_TM1F"/>
    <property type="match status" value="2"/>
</dbReference>
<feature type="domain" description="ABC transmembrane type-1" evidence="14">
    <location>
        <begin position="651"/>
        <end position="920"/>
    </location>
</feature>
<dbReference type="Gene3D" id="1.20.1560.10">
    <property type="entry name" value="ABC transporter type 1, transmembrane domain"/>
    <property type="match status" value="2"/>
</dbReference>
<dbReference type="GO" id="GO:0140359">
    <property type="term" value="F:ABC-type transporter activity"/>
    <property type="evidence" value="ECO:0007669"/>
    <property type="project" value="InterPro"/>
</dbReference>
<feature type="transmembrane region" description="Helical" evidence="12">
    <location>
        <begin position="251"/>
        <end position="272"/>
    </location>
</feature>
<evidence type="ECO:0000256" key="7">
    <source>
        <dbReference type="ARBA" id="ARBA00022840"/>
    </source>
</evidence>
<keyword evidence="7 15" id="KW-0067">ATP-binding</keyword>
<dbReference type="Proteomes" id="UP000280935">
    <property type="component" value="Unassembled WGS sequence"/>
</dbReference>
<keyword evidence="4" id="KW-0997">Cell inner membrane</keyword>
<comment type="caution">
    <text evidence="15">The sequence shown here is derived from an EMBL/GenBank/DDBJ whole genome shotgun (WGS) entry which is preliminary data.</text>
</comment>
<keyword evidence="8 12" id="KW-1133">Transmembrane helix</keyword>
<dbReference type="InterPro" id="IPR003439">
    <property type="entry name" value="ABC_transporter-like_ATP-bd"/>
</dbReference>
<accession>A0A3P1WVA6</accession>
<dbReference type="InterPro" id="IPR039421">
    <property type="entry name" value="Type_1_exporter"/>
</dbReference>
<dbReference type="InterPro" id="IPR027417">
    <property type="entry name" value="P-loop_NTPase"/>
</dbReference>
<feature type="region of interest" description="Disordered" evidence="11">
    <location>
        <begin position="588"/>
        <end position="620"/>
    </location>
</feature>
<feature type="transmembrane region" description="Helical" evidence="12">
    <location>
        <begin position="757"/>
        <end position="776"/>
    </location>
</feature>
<evidence type="ECO:0000256" key="4">
    <source>
        <dbReference type="ARBA" id="ARBA00022519"/>
    </source>
</evidence>
<feature type="domain" description="ABC transporter" evidence="13">
    <location>
        <begin position="954"/>
        <end position="1187"/>
    </location>
</feature>
<evidence type="ECO:0000256" key="10">
    <source>
        <dbReference type="ARBA" id="ARBA00023455"/>
    </source>
</evidence>
<evidence type="ECO:0000313" key="16">
    <source>
        <dbReference type="Proteomes" id="UP000280935"/>
    </source>
</evidence>
<evidence type="ECO:0000259" key="14">
    <source>
        <dbReference type="PROSITE" id="PS50929"/>
    </source>
</evidence>
<comment type="subcellular location">
    <subcellularLocation>
        <location evidence="1">Cell inner membrane</location>
        <topology evidence="1">Multi-pass membrane protein</topology>
    </subcellularLocation>
</comment>
<sequence>MARSTNRAAARSVVEAARVQRARLALSSILAVAAALAGLVPYVVVFLVADELFVRRSGHSGHLVVLAFWAAGAVVLKVMLKALANAVSHAAAYRVLADLRLALAEKITSMPLGRVRSYSSGHLRKVLQDDVEQLELGLSHAIPDLSAALAVPLASIVVMFVISWPMALAALFVVILAVALVVWGVRRSSGMATEESRVKSDLNTSVISFLRGMKEIRGFMPGRTGFAATDAAITGIQRVEDAKMARGKWQAVASTALVGNALLFLLPLGLWLLHAGALTSSSLIFFLLIGTGFAQPLMNLMISLAVLQYQIEAGVRGIDQILKEPDLTSPSTPRVATGTMIECRGVRFAYGDGGPEVLGGIDLTVPAGGSLALVGPSGGGKSTLMGLLARFHDPTAGAVMLGGVDLREMDPVTLMTRVAYVQQDDHLFADTVLNNIRMARPDATDEEVVEAARRARVADFIPNLADGWDTVLPSGGGNLSGGQRQRISIARAMLKGAGVVLLDEATAFLDPESERAVGEAVAELRRSATVVTIAHRLGSIVDHDRVAYIDEGRVLALGRHADLLTSCPDYAELWEAYQHTQGWRLEAREASAAHPAAPPSPRRGQGSESRSRPGTAPRVAGLTRMGPIRQWLSMLGERRGDLWRRGIWWILLDGMLTSAPIVVLLLALLEVLGDGPDSSSWWRYGLILLALYLARWVAGVGLASTWWPTANAAIAALRRGVLAHLRRIPMGRYVRFDVGRTATLVTSDLPLIDFTNLPARLIVGVIQPLVATVVLFLLDWQLAVAALLGLPVFFLLLFLANRVQRGVMGEVTRIRSQATTDLLELVRGTAVLRANPDAPQIGRYRATVEELRRASVAMAVRTSPVSSLASVILELGFAMLVLFVCLRTVGQSLPQDVALLLLVIALSIYRPYQELMDLANYRHLQEHIVERVAEVWDVDPMPENPVATATGSAVEFRSVGFSYDGRRPVLTDVSFEAAPGRVTALVGPSGAGKTTVNNLVARFWDTTEGEVLIGGADVRHLGEDALAGLVTTVHQDVYLFPATVRENLTLGAQVEEERLLAALEAAQAWGFVERLPRGLDEPLSEGGLNLSGGQRQRLAIARALVKDAPVLLLDEAVAAVDPRTEVKIQRALESLVQGRTVMVVAHRLNTIQGADRIVVLNDHTVEASGTHGDLLALSATYRRLWEATSASTPRP</sequence>
<feature type="domain" description="ABC transmembrane type-1" evidence="14">
    <location>
        <begin position="25"/>
        <end position="308"/>
    </location>
</feature>
<evidence type="ECO:0000256" key="8">
    <source>
        <dbReference type="ARBA" id="ARBA00022989"/>
    </source>
</evidence>
<dbReference type="GO" id="GO:0005886">
    <property type="term" value="C:plasma membrane"/>
    <property type="evidence" value="ECO:0007669"/>
    <property type="project" value="UniProtKB-SubCell"/>
</dbReference>
<evidence type="ECO:0000256" key="12">
    <source>
        <dbReference type="SAM" id="Phobius"/>
    </source>
</evidence>
<feature type="transmembrane region" description="Helical" evidence="12">
    <location>
        <begin position="782"/>
        <end position="800"/>
    </location>
</feature>
<keyword evidence="6" id="KW-0547">Nucleotide-binding</keyword>
<feature type="domain" description="ABC transporter" evidence="13">
    <location>
        <begin position="341"/>
        <end position="576"/>
    </location>
</feature>
<evidence type="ECO:0000256" key="5">
    <source>
        <dbReference type="ARBA" id="ARBA00022692"/>
    </source>
</evidence>
<dbReference type="InterPro" id="IPR036640">
    <property type="entry name" value="ABC1_TM_sf"/>
</dbReference>
<dbReference type="PROSITE" id="PS50893">
    <property type="entry name" value="ABC_TRANSPORTER_2"/>
    <property type="match status" value="2"/>
</dbReference>
<dbReference type="PROSITE" id="PS00211">
    <property type="entry name" value="ABC_TRANSPORTER_1"/>
    <property type="match status" value="2"/>
</dbReference>
<dbReference type="OrthoDB" id="9806127at2"/>
<dbReference type="GO" id="GO:0016887">
    <property type="term" value="F:ATP hydrolysis activity"/>
    <property type="evidence" value="ECO:0007669"/>
    <property type="project" value="InterPro"/>
</dbReference>
<dbReference type="EMBL" id="RQYT01000008">
    <property type="protein sequence ID" value="RRD50175.1"/>
    <property type="molecule type" value="Genomic_DNA"/>
</dbReference>
<feature type="transmembrane region" description="Helical" evidence="12">
    <location>
        <begin position="61"/>
        <end position="80"/>
    </location>
</feature>
<feature type="transmembrane region" description="Helical" evidence="12">
    <location>
        <begin position="284"/>
        <end position="307"/>
    </location>
</feature>
<dbReference type="GO" id="GO:0005524">
    <property type="term" value="F:ATP binding"/>
    <property type="evidence" value="ECO:0007669"/>
    <property type="project" value="UniProtKB-KW"/>
</dbReference>
<feature type="transmembrane region" description="Helical" evidence="12">
    <location>
        <begin position="168"/>
        <end position="185"/>
    </location>
</feature>
<name>A0A3P1WVA6_9ACTN</name>
<proteinExistence type="inferred from homology"/>
<dbReference type="InterPro" id="IPR017871">
    <property type="entry name" value="ABC_transporter-like_CS"/>
</dbReference>
<dbReference type="FunFam" id="3.40.50.300:FF:000221">
    <property type="entry name" value="Multidrug ABC transporter ATP-binding protein"/>
    <property type="match status" value="2"/>
</dbReference>
<keyword evidence="2" id="KW-0813">Transport</keyword>
<dbReference type="Gene3D" id="3.40.50.300">
    <property type="entry name" value="P-loop containing nucleotide triphosphate hydrolases"/>
    <property type="match status" value="2"/>
</dbReference>
<evidence type="ECO:0000256" key="1">
    <source>
        <dbReference type="ARBA" id="ARBA00004429"/>
    </source>
</evidence>
<feature type="transmembrane region" description="Helical" evidence="12">
    <location>
        <begin position="868"/>
        <end position="889"/>
    </location>
</feature>
<dbReference type="AlphaFoldDB" id="A0A3P1WVA6"/>
<evidence type="ECO:0000256" key="6">
    <source>
        <dbReference type="ARBA" id="ARBA00022741"/>
    </source>
</evidence>
<keyword evidence="9 12" id="KW-0472">Membrane</keyword>
<dbReference type="Pfam" id="PF00664">
    <property type="entry name" value="ABC_membrane"/>
    <property type="match status" value="2"/>
</dbReference>
<dbReference type="SMART" id="SM00382">
    <property type="entry name" value="AAA"/>
    <property type="match status" value="2"/>
</dbReference>
<comment type="similarity">
    <text evidence="10">Belongs to the ABC transporter superfamily. Siderophore-Fe(3+) uptake transporter (SIUT) (TC 3.A.1.21) family.</text>
</comment>
<gene>
    <name evidence="15" type="ORF">EII35_05350</name>
</gene>
<dbReference type="SUPFAM" id="SSF90123">
    <property type="entry name" value="ABC transporter transmembrane region"/>
    <property type="match status" value="2"/>
</dbReference>